<dbReference type="InterPro" id="IPR004700">
    <property type="entry name" value="PTS_IIC_man"/>
</dbReference>
<evidence type="ECO:0000256" key="7">
    <source>
        <dbReference type="ARBA" id="ARBA00022989"/>
    </source>
</evidence>
<evidence type="ECO:0000313" key="11">
    <source>
        <dbReference type="Proteomes" id="UP000660021"/>
    </source>
</evidence>
<keyword evidence="4 10" id="KW-0762">Sugar transport</keyword>
<keyword evidence="5" id="KW-0598">Phosphotransferase system</keyword>
<accession>A0ABR7HSV6</accession>
<keyword evidence="2" id="KW-0813">Transport</keyword>
<gene>
    <name evidence="10" type="ORF">H8S34_07110</name>
</gene>
<dbReference type="Pfam" id="PF03609">
    <property type="entry name" value="EII-Sor"/>
    <property type="match status" value="1"/>
</dbReference>
<keyword evidence="3" id="KW-1003">Cell membrane</keyword>
<dbReference type="PANTHER" id="PTHR32502">
    <property type="entry name" value="N-ACETYLGALACTOSAMINE PERMEASE II COMPONENT-RELATED"/>
    <property type="match status" value="1"/>
</dbReference>
<evidence type="ECO:0000256" key="1">
    <source>
        <dbReference type="ARBA" id="ARBA00004651"/>
    </source>
</evidence>
<reference evidence="10 11" key="1">
    <citation type="submission" date="2020-08" db="EMBL/GenBank/DDBJ databases">
        <title>Genome public.</title>
        <authorList>
            <person name="Liu C."/>
            <person name="Sun Q."/>
        </authorList>
    </citation>
    <scope>NUCLEOTIDE SEQUENCE [LARGE SCALE GENOMIC DNA]</scope>
    <source>
        <strain evidence="10 11">New-38</strain>
    </source>
</reference>
<comment type="subcellular location">
    <subcellularLocation>
        <location evidence="1">Cell membrane</location>
        <topology evidence="1">Multi-pass membrane protein</topology>
    </subcellularLocation>
</comment>
<dbReference type="Proteomes" id="UP000660021">
    <property type="component" value="Unassembled WGS sequence"/>
</dbReference>
<evidence type="ECO:0000256" key="2">
    <source>
        <dbReference type="ARBA" id="ARBA00022448"/>
    </source>
</evidence>
<feature type="transmembrane region" description="Helical" evidence="9">
    <location>
        <begin position="211"/>
        <end position="240"/>
    </location>
</feature>
<dbReference type="PANTHER" id="PTHR32502:SF8">
    <property type="entry name" value="N-ACETYLGALACTOSAMINE PERMEASE IIC COMPONENT 1"/>
    <property type="match status" value="1"/>
</dbReference>
<keyword evidence="6 9" id="KW-0812">Transmembrane</keyword>
<feature type="transmembrane region" description="Helical" evidence="9">
    <location>
        <begin position="179"/>
        <end position="199"/>
    </location>
</feature>
<evidence type="ECO:0000256" key="9">
    <source>
        <dbReference type="SAM" id="Phobius"/>
    </source>
</evidence>
<keyword evidence="8 9" id="KW-0472">Membrane</keyword>
<feature type="transmembrane region" description="Helical" evidence="9">
    <location>
        <begin position="94"/>
        <end position="112"/>
    </location>
</feature>
<evidence type="ECO:0000256" key="4">
    <source>
        <dbReference type="ARBA" id="ARBA00022597"/>
    </source>
</evidence>
<dbReference type="RefSeq" id="WP_101691787.1">
    <property type="nucleotide sequence ID" value="NZ_JACOPR010000003.1"/>
</dbReference>
<organism evidence="10 11">
    <name type="scientific">Pseudoflavonifractor hominis</name>
    <dbReference type="NCBI Taxonomy" id="2763059"/>
    <lineage>
        <taxon>Bacteria</taxon>
        <taxon>Bacillati</taxon>
        <taxon>Bacillota</taxon>
        <taxon>Clostridia</taxon>
        <taxon>Eubacteriales</taxon>
        <taxon>Oscillospiraceae</taxon>
        <taxon>Pseudoflavonifractor</taxon>
    </lineage>
</organism>
<evidence type="ECO:0000256" key="5">
    <source>
        <dbReference type="ARBA" id="ARBA00022683"/>
    </source>
</evidence>
<keyword evidence="11" id="KW-1185">Reference proteome</keyword>
<protein>
    <submittedName>
        <fullName evidence="10">PTS sugar transporter subunit IIC</fullName>
    </submittedName>
</protein>
<feature type="transmembrane region" description="Helical" evidence="9">
    <location>
        <begin position="146"/>
        <end position="167"/>
    </location>
</feature>
<feature type="transmembrane region" description="Helical" evidence="9">
    <location>
        <begin position="33"/>
        <end position="60"/>
    </location>
</feature>
<dbReference type="EMBL" id="JACOPR010000003">
    <property type="protein sequence ID" value="MBC5730603.1"/>
    <property type="molecule type" value="Genomic_DNA"/>
</dbReference>
<comment type="caution">
    <text evidence="10">The sequence shown here is derived from an EMBL/GenBank/DDBJ whole genome shotgun (WGS) entry which is preliminary data.</text>
</comment>
<evidence type="ECO:0000256" key="8">
    <source>
        <dbReference type="ARBA" id="ARBA00023136"/>
    </source>
</evidence>
<sequence length="252" mass="26973">MSWLQALIIGVLYYLSDAPWFFGEGYYVLQRPIVAGFLTGLVMGDPVTGTIIGATINLIYLGHLNVGGSMPSDMAVAGYIGTALAIATNVSTEVALAIAVPLGLLGTIWWVGKMTIDSFFVHWADSYAAKGDEKGVMLMNWLPSAVMMLVFKVIVAVVILMAGVPLMESFLNVVQGTNILHALEVVGGLLPALGIGLNLRAILKNETMPFLLVGFLLVAYFQISIVGVAMFGLVFALIYMQMNQKEDASYGG</sequence>
<dbReference type="PROSITE" id="PS51106">
    <property type="entry name" value="PTS_EIIC_TYPE_4"/>
    <property type="match status" value="1"/>
</dbReference>
<name>A0ABR7HSV6_9FIRM</name>
<evidence type="ECO:0000313" key="10">
    <source>
        <dbReference type="EMBL" id="MBC5730603.1"/>
    </source>
</evidence>
<evidence type="ECO:0000256" key="6">
    <source>
        <dbReference type="ARBA" id="ARBA00022692"/>
    </source>
</evidence>
<dbReference type="InterPro" id="IPR050303">
    <property type="entry name" value="GatZ_KbaZ_carbometab"/>
</dbReference>
<evidence type="ECO:0000256" key="3">
    <source>
        <dbReference type="ARBA" id="ARBA00022475"/>
    </source>
</evidence>
<proteinExistence type="predicted"/>
<keyword evidence="7 9" id="KW-1133">Transmembrane helix</keyword>